<organism evidence="1 2">
    <name type="scientific">Aspergillus keveii</name>
    <dbReference type="NCBI Taxonomy" id="714993"/>
    <lineage>
        <taxon>Eukaryota</taxon>
        <taxon>Fungi</taxon>
        <taxon>Dikarya</taxon>
        <taxon>Ascomycota</taxon>
        <taxon>Pezizomycotina</taxon>
        <taxon>Eurotiomycetes</taxon>
        <taxon>Eurotiomycetidae</taxon>
        <taxon>Eurotiales</taxon>
        <taxon>Aspergillaceae</taxon>
        <taxon>Aspergillus</taxon>
        <taxon>Aspergillus subgen. Nidulantes</taxon>
    </lineage>
</organism>
<gene>
    <name evidence="1" type="ORF">BJX66DRAFT_283335</name>
</gene>
<accession>A0ABR4FW96</accession>
<comment type="caution">
    <text evidence="1">The sequence shown here is derived from an EMBL/GenBank/DDBJ whole genome shotgun (WGS) entry which is preliminary data.</text>
</comment>
<proteinExistence type="predicted"/>
<sequence>MLYVPEDNPNSEICREGQTLGHSPGNFCDWPKGTLPELGDWVPLDPHGKQRPGVLAIDLYNTEHVAGLRCRYTKGYSGNRIFWAEMRGCQTVQCLVPKPEGWVPASDDQPFEKDSKSFLSGISTRSNTRVGTYFANPVRHGIEEIGYLCPAIDDFDVDEDHLPFHPWCFGTWIK</sequence>
<evidence type="ECO:0000313" key="2">
    <source>
        <dbReference type="Proteomes" id="UP001610563"/>
    </source>
</evidence>
<name>A0ABR4FW96_9EURO</name>
<reference evidence="1 2" key="1">
    <citation type="submission" date="2024-07" db="EMBL/GenBank/DDBJ databases">
        <title>Section-level genome sequencing and comparative genomics of Aspergillus sections Usti and Cavernicolus.</title>
        <authorList>
            <consortium name="Lawrence Berkeley National Laboratory"/>
            <person name="Nybo J.L."/>
            <person name="Vesth T.C."/>
            <person name="Theobald S."/>
            <person name="Frisvad J.C."/>
            <person name="Larsen T.O."/>
            <person name="Kjaerboelling I."/>
            <person name="Rothschild-Mancinelli K."/>
            <person name="Lyhne E.K."/>
            <person name="Kogle M.E."/>
            <person name="Barry K."/>
            <person name="Clum A."/>
            <person name="Na H."/>
            <person name="Ledsgaard L."/>
            <person name="Lin J."/>
            <person name="Lipzen A."/>
            <person name="Kuo A."/>
            <person name="Riley R."/>
            <person name="Mondo S."/>
            <person name="Labutti K."/>
            <person name="Haridas S."/>
            <person name="Pangalinan J."/>
            <person name="Salamov A.A."/>
            <person name="Simmons B.A."/>
            <person name="Magnuson J.K."/>
            <person name="Chen J."/>
            <person name="Drula E."/>
            <person name="Henrissat B."/>
            <person name="Wiebenga A."/>
            <person name="Lubbers R.J."/>
            <person name="Gomes A.C."/>
            <person name="Makela M.R."/>
            <person name="Stajich J."/>
            <person name="Grigoriev I.V."/>
            <person name="Mortensen U.H."/>
            <person name="De Vries R.P."/>
            <person name="Baker S.E."/>
            <person name="Andersen M.R."/>
        </authorList>
    </citation>
    <scope>NUCLEOTIDE SEQUENCE [LARGE SCALE GENOMIC DNA]</scope>
    <source>
        <strain evidence="1 2">CBS 209.92</strain>
    </source>
</reference>
<dbReference type="Proteomes" id="UP001610563">
    <property type="component" value="Unassembled WGS sequence"/>
</dbReference>
<keyword evidence="2" id="KW-1185">Reference proteome</keyword>
<dbReference type="EMBL" id="JBFTWV010000095">
    <property type="protein sequence ID" value="KAL2787520.1"/>
    <property type="molecule type" value="Genomic_DNA"/>
</dbReference>
<protein>
    <submittedName>
        <fullName evidence="1">Uncharacterized protein</fullName>
    </submittedName>
</protein>
<evidence type="ECO:0000313" key="1">
    <source>
        <dbReference type="EMBL" id="KAL2787520.1"/>
    </source>
</evidence>